<evidence type="ECO:0000259" key="3">
    <source>
        <dbReference type="PROSITE" id="PS50102"/>
    </source>
</evidence>
<dbReference type="Pfam" id="PF00076">
    <property type="entry name" value="RRM_1"/>
    <property type="match status" value="2"/>
</dbReference>
<organism evidence="4">
    <name type="scientific">Aphanomyces astaci</name>
    <name type="common">Crayfish plague agent</name>
    <dbReference type="NCBI Taxonomy" id="112090"/>
    <lineage>
        <taxon>Eukaryota</taxon>
        <taxon>Sar</taxon>
        <taxon>Stramenopiles</taxon>
        <taxon>Oomycota</taxon>
        <taxon>Saprolegniomycetes</taxon>
        <taxon>Saprolegniales</taxon>
        <taxon>Verrucalvaceae</taxon>
        <taxon>Aphanomyces</taxon>
    </lineage>
</organism>
<dbReference type="VEuPathDB" id="FungiDB:H257_07977"/>
<dbReference type="SUPFAM" id="SSF54928">
    <property type="entry name" value="RNA-binding domain, RBD"/>
    <property type="match status" value="1"/>
</dbReference>
<dbReference type="CDD" id="cd00590">
    <property type="entry name" value="RRM_SF"/>
    <property type="match status" value="1"/>
</dbReference>
<dbReference type="EMBL" id="KI913130">
    <property type="protein sequence ID" value="ETV78437.1"/>
    <property type="molecule type" value="Genomic_DNA"/>
</dbReference>
<gene>
    <name evidence="4" type="ORF">H257_07977</name>
</gene>
<feature type="compositionally biased region" description="Basic and acidic residues" evidence="2">
    <location>
        <begin position="224"/>
        <end position="299"/>
    </location>
</feature>
<dbReference type="AlphaFoldDB" id="W4GFG9"/>
<dbReference type="GO" id="GO:0003723">
    <property type="term" value="F:RNA binding"/>
    <property type="evidence" value="ECO:0007669"/>
    <property type="project" value="UniProtKB-UniRule"/>
</dbReference>
<sequence length="330" mass="37841">MVKVFLGNMPFGDEAVIEAGIRSLFQKFGKMGQVILKKGYGFLDFPDQRDAEEAARVMHDVEFRGRRLRVSLAHTDGERNRNQGPGGGSSRSVDRPPPVQDTHTSLFVANIPSDTTIDRLKDFFEKFGRVGNVKVLPQKTNNPNISAFIDFDEYNAAARAHGTDLKFEGAFLRTDLSSNRRDIHGPPNDRRDDYDRRSNHLDDRGRDPNRRRDPSPPPRFTRSRSRDRSRGRRDEPLRRPDDRFRPLDDRRDGLLRDDRRDSPRDDRRDFPRGDDRRDLPRGDERRGPPPLRDDRRGDRSPGFQPPRGVGRALYVSSTPRCTSDPVGSTS</sequence>
<feature type="compositionally biased region" description="Basic and acidic residues" evidence="2">
    <location>
        <begin position="178"/>
        <end position="214"/>
    </location>
</feature>
<dbReference type="PROSITE" id="PS50102">
    <property type="entry name" value="RRM"/>
    <property type="match status" value="2"/>
</dbReference>
<name>W4GFG9_APHAT</name>
<dbReference type="Gene3D" id="3.30.70.330">
    <property type="match status" value="2"/>
</dbReference>
<dbReference type="OrthoDB" id="5970at2759"/>
<keyword evidence="1" id="KW-0694">RNA-binding</keyword>
<evidence type="ECO:0000256" key="1">
    <source>
        <dbReference type="PROSITE-ProRule" id="PRU00176"/>
    </source>
</evidence>
<dbReference type="InterPro" id="IPR050907">
    <property type="entry name" value="SRSF"/>
</dbReference>
<feature type="domain" description="RRM" evidence="3">
    <location>
        <begin position="104"/>
        <end position="179"/>
    </location>
</feature>
<dbReference type="SMART" id="SM00360">
    <property type="entry name" value="RRM"/>
    <property type="match status" value="2"/>
</dbReference>
<dbReference type="InterPro" id="IPR012677">
    <property type="entry name" value="Nucleotide-bd_a/b_plait_sf"/>
</dbReference>
<dbReference type="STRING" id="112090.W4GFG9"/>
<protein>
    <recommendedName>
        <fullName evidence="3">RRM domain-containing protein</fullName>
    </recommendedName>
</protein>
<evidence type="ECO:0000256" key="2">
    <source>
        <dbReference type="SAM" id="MobiDB-lite"/>
    </source>
</evidence>
<dbReference type="PANTHER" id="PTHR23147">
    <property type="entry name" value="SERINE/ARGININE RICH SPLICING FACTOR"/>
    <property type="match status" value="1"/>
</dbReference>
<accession>W4GFG9</accession>
<feature type="region of interest" description="Disordered" evidence="2">
    <location>
        <begin position="72"/>
        <end position="104"/>
    </location>
</feature>
<feature type="region of interest" description="Disordered" evidence="2">
    <location>
        <begin position="178"/>
        <end position="330"/>
    </location>
</feature>
<dbReference type="RefSeq" id="XP_009832018.1">
    <property type="nucleotide sequence ID" value="XM_009833716.1"/>
</dbReference>
<dbReference type="InterPro" id="IPR035979">
    <property type="entry name" value="RBD_domain_sf"/>
</dbReference>
<dbReference type="InterPro" id="IPR000504">
    <property type="entry name" value="RRM_dom"/>
</dbReference>
<feature type="compositionally biased region" description="Polar residues" evidence="2">
    <location>
        <begin position="315"/>
        <end position="330"/>
    </location>
</feature>
<feature type="domain" description="RRM" evidence="3">
    <location>
        <begin position="2"/>
        <end position="75"/>
    </location>
</feature>
<dbReference type="GeneID" id="20809973"/>
<proteinExistence type="predicted"/>
<evidence type="ECO:0000313" key="4">
    <source>
        <dbReference type="EMBL" id="ETV78437.1"/>
    </source>
</evidence>
<reference evidence="4" key="1">
    <citation type="submission" date="2013-12" db="EMBL/GenBank/DDBJ databases">
        <title>The Genome Sequence of Aphanomyces astaci APO3.</title>
        <authorList>
            <consortium name="The Broad Institute Genomics Platform"/>
            <person name="Russ C."/>
            <person name="Tyler B."/>
            <person name="van West P."/>
            <person name="Dieguez-Uribeondo J."/>
            <person name="Young S.K."/>
            <person name="Zeng Q."/>
            <person name="Gargeya S."/>
            <person name="Fitzgerald M."/>
            <person name="Abouelleil A."/>
            <person name="Alvarado L."/>
            <person name="Chapman S.B."/>
            <person name="Gainer-Dewar J."/>
            <person name="Goldberg J."/>
            <person name="Griggs A."/>
            <person name="Gujja S."/>
            <person name="Hansen M."/>
            <person name="Howarth C."/>
            <person name="Imamovic A."/>
            <person name="Ireland A."/>
            <person name="Larimer J."/>
            <person name="McCowan C."/>
            <person name="Murphy C."/>
            <person name="Pearson M."/>
            <person name="Poon T.W."/>
            <person name="Priest M."/>
            <person name="Roberts A."/>
            <person name="Saif S."/>
            <person name="Shea T."/>
            <person name="Sykes S."/>
            <person name="Wortman J."/>
            <person name="Nusbaum C."/>
            <person name="Birren B."/>
        </authorList>
    </citation>
    <scope>NUCLEOTIDE SEQUENCE [LARGE SCALE GENOMIC DNA]</scope>
    <source>
        <strain evidence="4">APO3</strain>
    </source>
</reference>